<organism evidence="8 9">
    <name type="scientific">Globodera rostochiensis</name>
    <name type="common">Golden nematode worm</name>
    <name type="synonym">Heterodera rostochiensis</name>
    <dbReference type="NCBI Taxonomy" id="31243"/>
    <lineage>
        <taxon>Eukaryota</taxon>
        <taxon>Metazoa</taxon>
        <taxon>Ecdysozoa</taxon>
        <taxon>Nematoda</taxon>
        <taxon>Chromadorea</taxon>
        <taxon>Rhabditida</taxon>
        <taxon>Tylenchina</taxon>
        <taxon>Tylenchomorpha</taxon>
        <taxon>Tylenchoidea</taxon>
        <taxon>Heteroderidae</taxon>
        <taxon>Heteroderinae</taxon>
        <taxon>Globodera</taxon>
    </lineage>
</organism>
<evidence type="ECO:0000313" key="9">
    <source>
        <dbReference type="WBParaSite" id="Gr19_v10_g3362.t1"/>
    </source>
</evidence>
<dbReference type="InterPro" id="IPR002544">
    <property type="entry name" value="FMRFamid-related_peptide-like"/>
</dbReference>
<dbReference type="AlphaFoldDB" id="A0A914HSI6"/>
<evidence type="ECO:0000256" key="2">
    <source>
        <dbReference type="ARBA" id="ARBA00006356"/>
    </source>
</evidence>
<dbReference type="Pfam" id="PF01581">
    <property type="entry name" value="FARP"/>
    <property type="match status" value="3"/>
</dbReference>
<accession>A0A914HSI6</accession>
<keyword evidence="6" id="KW-0527">Neuropeptide</keyword>
<evidence type="ECO:0000256" key="3">
    <source>
        <dbReference type="ARBA" id="ARBA00022525"/>
    </source>
</evidence>
<evidence type="ECO:0000256" key="7">
    <source>
        <dbReference type="SAM" id="Phobius"/>
    </source>
</evidence>
<keyword evidence="7" id="KW-0472">Membrane</keyword>
<dbReference type="PANTHER" id="PTHR20986">
    <property type="entry name" value="FMRFAMIDE-RELATED PEPTIDES"/>
    <property type="match status" value="1"/>
</dbReference>
<evidence type="ECO:0000256" key="1">
    <source>
        <dbReference type="ARBA" id="ARBA00004613"/>
    </source>
</evidence>
<evidence type="ECO:0000256" key="6">
    <source>
        <dbReference type="ARBA" id="ARBA00023320"/>
    </source>
</evidence>
<keyword evidence="7" id="KW-0812">Transmembrane</keyword>
<dbReference type="InterPro" id="IPR051041">
    <property type="entry name" value="FMRFamide-related_np"/>
</dbReference>
<dbReference type="WBParaSite" id="Gr19_v10_g3362.t1">
    <property type="protein sequence ID" value="Gr19_v10_g3362.t1"/>
    <property type="gene ID" value="Gr19_v10_g3362"/>
</dbReference>
<keyword evidence="4" id="KW-0165">Cleavage on pair of basic residues</keyword>
<sequence>MYSDWIWRDERTRRAVPRCPFPADFPPFIRLHSNFFRVPFRPPPVRPSPVMLLNNNTMSCSSSLFMIWSLFVILFSCFIFRPASSDLLSSSTDAQLQQLCARFPGMEVCQPDDEVLGAMAKRKSAYMRFGRAAAEEEPAMEKRKSAYMRFGKRSPEDENVDQLLAFNEPDALQMEKRKSAYMRFGKRKSAYMRFGRK</sequence>
<comment type="similarity">
    <text evidence="2">Belongs to the FARP (FMRFamide related peptide) family.</text>
</comment>
<feature type="transmembrane region" description="Helical" evidence="7">
    <location>
        <begin position="61"/>
        <end position="80"/>
    </location>
</feature>
<evidence type="ECO:0000256" key="5">
    <source>
        <dbReference type="ARBA" id="ARBA00022815"/>
    </source>
</evidence>
<evidence type="ECO:0000313" key="8">
    <source>
        <dbReference type="Proteomes" id="UP000887572"/>
    </source>
</evidence>
<dbReference type="GO" id="GO:0007218">
    <property type="term" value="P:neuropeptide signaling pathway"/>
    <property type="evidence" value="ECO:0007669"/>
    <property type="project" value="UniProtKB-KW"/>
</dbReference>
<keyword evidence="8" id="KW-1185">Reference proteome</keyword>
<name>A0A914HSI6_GLORO</name>
<dbReference type="PANTHER" id="PTHR20986:SF14">
    <property type="entry name" value="FMRFAMIDE-LIKE NEUROPEPTIDES 6"/>
    <property type="match status" value="1"/>
</dbReference>
<evidence type="ECO:0000256" key="4">
    <source>
        <dbReference type="ARBA" id="ARBA00022685"/>
    </source>
</evidence>
<dbReference type="Proteomes" id="UP000887572">
    <property type="component" value="Unplaced"/>
</dbReference>
<keyword evidence="5" id="KW-0027">Amidation</keyword>
<reference evidence="9" key="1">
    <citation type="submission" date="2022-11" db="UniProtKB">
        <authorList>
            <consortium name="WormBaseParasite"/>
        </authorList>
    </citation>
    <scope>IDENTIFICATION</scope>
</reference>
<proteinExistence type="inferred from homology"/>
<dbReference type="GO" id="GO:0005576">
    <property type="term" value="C:extracellular region"/>
    <property type="evidence" value="ECO:0007669"/>
    <property type="project" value="UniProtKB-SubCell"/>
</dbReference>
<protein>
    <submittedName>
        <fullName evidence="9">Uncharacterized protein</fullName>
    </submittedName>
</protein>
<keyword evidence="7" id="KW-1133">Transmembrane helix</keyword>
<keyword evidence="3" id="KW-0964">Secreted</keyword>
<comment type="subcellular location">
    <subcellularLocation>
        <location evidence="1">Secreted</location>
    </subcellularLocation>
</comment>